<dbReference type="HOGENOM" id="CLU_1151954_0_0_1"/>
<dbReference type="OrthoDB" id="4584900at2759"/>
<dbReference type="AlphaFoldDB" id="A0A0C9XE33"/>
<evidence type="ECO:0000313" key="4">
    <source>
        <dbReference type="Proteomes" id="UP000054477"/>
    </source>
</evidence>
<evidence type="ECO:0000256" key="1">
    <source>
        <dbReference type="SAM" id="MobiDB-lite"/>
    </source>
</evidence>
<evidence type="ECO:0000313" key="3">
    <source>
        <dbReference type="EMBL" id="KIJ95941.1"/>
    </source>
</evidence>
<feature type="signal peptide" evidence="2">
    <location>
        <begin position="1"/>
        <end position="20"/>
    </location>
</feature>
<keyword evidence="4" id="KW-1185">Reference proteome</keyword>
<evidence type="ECO:0000256" key="2">
    <source>
        <dbReference type="SAM" id="SignalP"/>
    </source>
</evidence>
<name>A0A0C9XE33_9AGAR</name>
<dbReference type="STRING" id="1095629.A0A0C9XE33"/>
<dbReference type="EMBL" id="KN838738">
    <property type="protein sequence ID" value="KIJ95941.1"/>
    <property type="molecule type" value="Genomic_DNA"/>
</dbReference>
<dbReference type="Proteomes" id="UP000054477">
    <property type="component" value="Unassembled WGS sequence"/>
</dbReference>
<organism evidence="3 4">
    <name type="scientific">Laccaria amethystina LaAM-08-1</name>
    <dbReference type="NCBI Taxonomy" id="1095629"/>
    <lineage>
        <taxon>Eukaryota</taxon>
        <taxon>Fungi</taxon>
        <taxon>Dikarya</taxon>
        <taxon>Basidiomycota</taxon>
        <taxon>Agaricomycotina</taxon>
        <taxon>Agaricomycetes</taxon>
        <taxon>Agaricomycetidae</taxon>
        <taxon>Agaricales</taxon>
        <taxon>Agaricineae</taxon>
        <taxon>Hydnangiaceae</taxon>
        <taxon>Laccaria</taxon>
    </lineage>
</organism>
<feature type="chain" id="PRO_5002205762" evidence="2">
    <location>
        <begin position="21"/>
        <end position="251"/>
    </location>
</feature>
<keyword evidence="2" id="KW-0732">Signal</keyword>
<feature type="region of interest" description="Disordered" evidence="1">
    <location>
        <begin position="47"/>
        <end position="75"/>
    </location>
</feature>
<sequence>MFHLRNILVLLFLALSSATARLQVKRQSQVLNVPELRTNAARLAAGLSPLPPVRRNPTRVQEKRTRTSSSPGCEDHNQEYIKVYRKSSGNLIGYLKQDTVSGSIKAYGITSSKSSAMQITFSSTPSNPFDVSITGSGTYPYLGFAGNDLTSGSSNANALVATKHTNPNSAASTIGNSYSSSFSKSESSVWAYNTGTKELTPQWVNSNGNKAPTYLVYDPNGSGYVQITGDVAKFQSAHPAAYVVQFFVSTN</sequence>
<proteinExistence type="predicted"/>
<reference evidence="4" key="2">
    <citation type="submission" date="2015-01" db="EMBL/GenBank/DDBJ databases">
        <title>Evolutionary Origins and Diversification of the Mycorrhizal Mutualists.</title>
        <authorList>
            <consortium name="DOE Joint Genome Institute"/>
            <consortium name="Mycorrhizal Genomics Consortium"/>
            <person name="Kohler A."/>
            <person name="Kuo A."/>
            <person name="Nagy L.G."/>
            <person name="Floudas D."/>
            <person name="Copeland A."/>
            <person name="Barry K.W."/>
            <person name="Cichocki N."/>
            <person name="Veneault-Fourrey C."/>
            <person name="LaButti K."/>
            <person name="Lindquist E.A."/>
            <person name="Lipzen A."/>
            <person name="Lundell T."/>
            <person name="Morin E."/>
            <person name="Murat C."/>
            <person name="Riley R."/>
            <person name="Ohm R."/>
            <person name="Sun H."/>
            <person name="Tunlid A."/>
            <person name="Henrissat B."/>
            <person name="Grigoriev I.V."/>
            <person name="Hibbett D.S."/>
            <person name="Martin F."/>
        </authorList>
    </citation>
    <scope>NUCLEOTIDE SEQUENCE [LARGE SCALE GENOMIC DNA]</scope>
    <source>
        <strain evidence="4">LaAM-08-1</strain>
    </source>
</reference>
<accession>A0A0C9XE33</accession>
<reference evidence="3 4" key="1">
    <citation type="submission" date="2014-04" db="EMBL/GenBank/DDBJ databases">
        <authorList>
            <consortium name="DOE Joint Genome Institute"/>
            <person name="Kuo A."/>
            <person name="Kohler A."/>
            <person name="Nagy L.G."/>
            <person name="Floudas D."/>
            <person name="Copeland A."/>
            <person name="Barry K.W."/>
            <person name="Cichocki N."/>
            <person name="Veneault-Fourrey C."/>
            <person name="LaButti K."/>
            <person name="Lindquist E.A."/>
            <person name="Lipzen A."/>
            <person name="Lundell T."/>
            <person name="Morin E."/>
            <person name="Murat C."/>
            <person name="Sun H."/>
            <person name="Tunlid A."/>
            <person name="Henrissat B."/>
            <person name="Grigoriev I.V."/>
            <person name="Hibbett D.S."/>
            <person name="Martin F."/>
            <person name="Nordberg H.P."/>
            <person name="Cantor M.N."/>
            <person name="Hua S.X."/>
        </authorList>
    </citation>
    <scope>NUCLEOTIDE SEQUENCE [LARGE SCALE GENOMIC DNA]</scope>
    <source>
        <strain evidence="3 4">LaAM-08-1</strain>
    </source>
</reference>
<protein>
    <submittedName>
        <fullName evidence="3">Unplaced genomic scaffold K443scaffold_203, whole genome shotgun sequence</fullName>
    </submittedName>
</protein>
<gene>
    <name evidence="3" type="ORF">K443DRAFT_312911</name>
</gene>